<dbReference type="EMBL" id="CP117416">
    <property type="protein sequence ID" value="WCT53833.1"/>
    <property type="molecule type" value="Genomic_DNA"/>
</dbReference>
<evidence type="ECO:0000313" key="1">
    <source>
        <dbReference type="EMBL" id="WCT53833.1"/>
    </source>
</evidence>
<protein>
    <submittedName>
        <fullName evidence="1">Uncharacterized protein</fullName>
    </submittedName>
</protein>
<organism evidence="1 2">
    <name type="scientific">Paenibacillus kyungheensis</name>
    <dbReference type="NCBI Taxonomy" id="1452732"/>
    <lineage>
        <taxon>Bacteria</taxon>
        <taxon>Bacillati</taxon>
        <taxon>Bacillota</taxon>
        <taxon>Bacilli</taxon>
        <taxon>Bacillales</taxon>
        <taxon>Paenibacillaceae</taxon>
        <taxon>Paenibacillus</taxon>
    </lineage>
</organism>
<dbReference type="Proteomes" id="UP001220509">
    <property type="component" value="Chromosome"/>
</dbReference>
<dbReference type="KEGG" id="pka:PQ456_11470"/>
<proteinExistence type="predicted"/>
<evidence type="ECO:0000313" key="2">
    <source>
        <dbReference type="Proteomes" id="UP001220509"/>
    </source>
</evidence>
<name>A0AAX3LX63_9BACL</name>
<gene>
    <name evidence="1" type="ORF">PQ456_11470</name>
</gene>
<dbReference type="RefSeq" id="WP_273612395.1">
    <property type="nucleotide sequence ID" value="NZ_CP117416.1"/>
</dbReference>
<dbReference type="AlphaFoldDB" id="A0AAX3LX63"/>
<reference evidence="1 2" key="1">
    <citation type="submission" date="2023-02" db="EMBL/GenBank/DDBJ databases">
        <title>Genome sequence of Paenibacillus kyungheensis KACC 18744.</title>
        <authorList>
            <person name="Kim S."/>
            <person name="Heo J."/>
            <person name="Kwon S.-W."/>
        </authorList>
    </citation>
    <scope>NUCLEOTIDE SEQUENCE [LARGE SCALE GENOMIC DNA]</scope>
    <source>
        <strain evidence="1 2">KACC 18744</strain>
    </source>
</reference>
<sequence>MVNSWIVNNYIDYIEVNFPNFFSKLSANEVEALKELYFLMNDFFVMGSCFDGVEYESVNFYNLLNEFKVYMSRILLIIPINDKYLIDSLLRLLIEKLYRILYAHFHPHLLEHSIRKHERRKMSVRLEGSLSKKKDLDDLYSAYSELVHHSNSNPTDLLNFRQLSDTNIDLIQYAAEKSGVLKEIFIVDFFMLKVSESQLNIASKMRLKNQLTREAVIRLENVNII</sequence>
<accession>A0AAX3LX63</accession>
<keyword evidence="2" id="KW-1185">Reference proteome</keyword>